<reference evidence="1 2" key="1">
    <citation type="submission" date="2022-09" db="EMBL/GenBank/DDBJ databases">
        <authorList>
            <person name="Palmer J.M."/>
        </authorList>
    </citation>
    <scope>NUCLEOTIDE SEQUENCE [LARGE SCALE GENOMIC DNA]</scope>
    <source>
        <strain evidence="1 2">DSM 7382</strain>
    </source>
</reference>
<name>A0AAW0GD72_9APHY</name>
<evidence type="ECO:0000313" key="1">
    <source>
        <dbReference type="EMBL" id="KAK7689492.1"/>
    </source>
</evidence>
<dbReference type="EMBL" id="JASBNA010000008">
    <property type="protein sequence ID" value="KAK7689492.1"/>
    <property type="molecule type" value="Genomic_DNA"/>
</dbReference>
<evidence type="ECO:0000313" key="2">
    <source>
        <dbReference type="Proteomes" id="UP001385951"/>
    </source>
</evidence>
<organism evidence="1 2">
    <name type="scientific">Cerrena zonata</name>
    <dbReference type="NCBI Taxonomy" id="2478898"/>
    <lineage>
        <taxon>Eukaryota</taxon>
        <taxon>Fungi</taxon>
        <taxon>Dikarya</taxon>
        <taxon>Basidiomycota</taxon>
        <taxon>Agaricomycotina</taxon>
        <taxon>Agaricomycetes</taxon>
        <taxon>Polyporales</taxon>
        <taxon>Cerrenaceae</taxon>
        <taxon>Cerrena</taxon>
    </lineage>
</organism>
<sequence length="94" mass="10307">MISVFATVHTVGLFSDLGADIRCKVRGNARWTGLKGDREKYNSVVDKPQTDSDGASVGVQEAENLCSEMPVAYDSIIRFQASLSEIRVRLNLMA</sequence>
<gene>
    <name evidence="1" type="ORF">QCA50_007284</name>
</gene>
<dbReference type="AlphaFoldDB" id="A0AAW0GD72"/>
<protein>
    <submittedName>
        <fullName evidence="1">Uncharacterized protein</fullName>
    </submittedName>
</protein>
<comment type="caution">
    <text evidence="1">The sequence shown here is derived from an EMBL/GenBank/DDBJ whole genome shotgun (WGS) entry which is preliminary data.</text>
</comment>
<keyword evidence="2" id="KW-1185">Reference proteome</keyword>
<proteinExistence type="predicted"/>
<accession>A0AAW0GD72</accession>
<dbReference type="Proteomes" id="UP001385951">
    <property type="component" value="Unassembled WGS sequence"/>
</dbReference>